<name>A0A077QVB9_9BASI</name>
<dbReference type="EMBL" id="HG529603">
    <property type="protein sequence ID" value="CDI54075.1"/>
    <property type="molecule type" value="Genomic_DNA"/>
</dbReference>
<evidence type="ECO:0000256" key="1">
    <source>
        <dbReference type="SAM" id="MobiDB-lite"/>
    </source>
</evidence>
<evidence type="ECO:0000313" key="2">
    <source>
        <dbReference type="EMBL" id="CDI54075.1"/>
    </source>
</evidence>
<organism evidence="2">
    <name type="scientific">Melanopsichium pennsylvanicum 4</name>
    <dbReference type="NCBI Taxonomy" id="1398559"/>
    <lineage>
        <taxon>Eukaryota</taxon>
        <taxon>Fungi</taxon>
        <taxon>Dikarya</taxon>
        <taxon>Basidiomycota</taxon>
        <taxon>Ustilaginomycotina</taxon>
        <taxon>Ustilaginomycetes</taxon>
        <taxon>Ustilaginales</taxon>
        <taxon>Ustilaginaceae</taxon>
        <taxon>Melanopsichium</taxon>
    </lineage>
</organism>
<proteinExistence type="predicted"/>
<dbReference type="AlphaFoldDB" id="A0A077QVB9"/>
<feature type="compositionally biased region" description="Polar residues" evidence="1">
    <location>
        <begin position="121"/>
        <end position="136"/>
    </location>
</feature>
<reference evidence="2" key="1">
    <citation type="journal article" date="2014" name="Genome Biol. Evol.">
        <title>Gene Loss Rather Than Gene Gain Is Associated with a Host Jump from Monocots to Dicots in the Smut Fungus Melanopsichium pennsylvanicum.</title>
        <authorList>
            <person name="Sharma R."/>
            <person name="Mishra B."/>
            <person name="Runge F."/>
            <person name="Thines M."/>
        </authorList>
    </citation>
    <scope>NUCLEOTIDE SEQUENCE</scope>
    <source>
        <strain evidence="2">4</strain>
    </source>
</reference>
<accession>A0A077QVB9</accession>
<sequence length="158" mass="17076">MIPISNLFRQNLHRSDNLKLTLEEFTHEVITEATKFLIEAPKTALLNPVVRPLQIGGAPSPPLAPRHINPMQDAKGFCAEHCLDLTSMFSNQAILCESLEKVNASCEEFDVPDDPNDDNISDANDPSEGSGSSPNVAANAAQPGSRLSGQIRTLELVS</sequence>
<protein>
    <submittedName>
        <fullName evidence="2">Uncharacterized protein</fullName>
    </submittedName>
</protein>
<feature type="compositionally biased region" description="Acidic residues" evidence="1">
    <location>
        <begin position="107"/>
        <end position="120"/>
    </location>
</feature>
<feature type="region of interest" description="Disordered" evidence="1">
    <location>
        <begin position="107"/>
        <end position="158"/>
    </location>
</feature>